<keyword evidence="4 5" id="KW-0472">Membrane</keyword>
<dbReference type="Gene3D" id="1.20.1250.20">
    <property type="entry name" value="MFS general substrate transporter like domains"/>
    <property type="match status" value="1"/>
</dbReference>
<dbReference type="Proteomes" id="UP001652622">
    <property type="component" value="Unplaced"/>
</dbReference>
<feature type="domain" description="Major facilitator superfamily (MFS) profile" evidence="6">
    <location>
        <begin position="26"/>
        <end position="459"/>
    </location>
</feature>
<dbReference type="PROSITE" id="PS00216">
    <property type="entry name" value="SUGAR_TRANSPORT_1"/>
    <property type="match status" value="1"/>
</dbReference>
<feature type="transmembrane region" description="Helical" evidence="5">
    <location>
        <begin position="336"/>
        <end position="360"/>
    </location>
</feature>
<feature type="transmembrane region" description="Helical" evidence="5">
    <location>
        <begin position="367"/>
        <end position="394"/>
    </location>
</feature>
<feature type="transmembrane region" description="Helical" evidence="5">
    <location>
        <begin position="117"/>
        <end position="144"/>
    </location>
</feature>
<feature type="transmembrane region" description="Helical" evidence="5">
    <location>
        <begin position="186"/>
        <end position="204"/>
    </location>
</feature>
<evidence type="ECO:0000256" key="3">
    <source>
        <dbReference type="ARBA" id="ARBA00022989"/>
    </source>
</evidence>
<dbReference type="InterPro" id="IPR020846">
    <property type="entry name" value="MFS_dom"/>
</dbReference>
<sequence>MSEVTTAWKGVSKYFVCSALTCYAISLHFGFYSWILYSPEVLVYFFFNVSQLDELPDQSTQLFFLELAIDLFPVGALVGSLLSGYIGDRFGRKGSLVVTNFLSITSVIFLACDTELYVYEFTICAHLLTGVCVGVNLCIMYVYLFEISPRCIRGGVVMLSDSFVKLGNVIAQILTFPSNIGHKNGWYLMVILAAIIPLTLTFLLPRIPESPRYLLIQKQDEETARKVLWRLRVTGDVEQEIEELRQENLSEKEEKKTDIIHLGKISNVTWSHFCMVVIMAGTQLSGFHEFYYNNYKILRSTELTYKTMWLLKIGISFLLCFTSMLAAYLVDHLGRRILFLGGLAICTLSLILMVVVLEILRYQKTSLLNYFCVSLLVIFIAAFCMGPSIISVIISLELFLQSSRASAFAIAGFEYCAANIFLTLMHGKMKELGSYSLLFFSPFCVAVFIFFYLYIPETKNQTLKDIRKVMEKQKSGKVQVNIDKTRKNLGIIF</sequence>
<dbReference type="InterPro" id="IPR005829">
    <property type="entry name" value="Sugar_transporter_CS"/>
</dbReference>
<feature type="transmembrane region" description="Helical" evidence="5">
    <location>
        <begin position="94"/>
        <end position="111"/>
    </location>
</feature>
<reference evidence="8" key="1">
    <citation type="submission" date="2025-08" db="UniProtKB">
        <authorList>
            <consortium name="RefSeq"/>
        </authorList>
    </citation>
    <scope>IDENTIFICATION</scope>
    <source>
        <tissue evidence="8">Blood</tissue>
    </source>
</reference>
<protein>
    <submittedName>
        <fullName evidence="8">Solute carrier family 2, facilitated glucose transporter member 7-like isoform X2</fullName>
    </submittedName>
</protein>
<evidence type="ECO:0000256" key="2">
    <source>
        <dbReference type="ARBA" id="ARBA00022692"/>
    </source>
</evidence>
<dbReference type="InterPro" id="IPR005828">
    <property type="entry name" value="MFS_sugar_transport-like"/>
</dbReference>
<gene>
    <name evidence="8" type="primary">LOC117675806</name>
</gene>
<keyword evidence="3 5" id="KW-1133">Transmembrane helix</keyword>
<proteinExistence type="predicted"/>
<dbReference type="RefSeq" id="XP_060537805.1">
    <property type="nucleotide sequence ID" value="XM_060681822.1"/>
</dbReference>
<name>A0ABM3YNX2_PANGU</name>
<evidence type="ECO:0000313" key="7">
    <source>
        <dbReference type="Proteomes" id="UP001652622"/>
    </source>
</evidence>
<dbReference type="InterPro" id="IPR045263">
    <property type="entry name" value="GLUT"/>
</dbReference>
<dbReference type="Pfam" id="PF00083">
    <property type="entry name" value="Sugar_tr"/>
    <property type="match status" value="1"/>
</dbReference>
<feature type="transmembrane region" description="Helical" evidence="5">
    <location>
        <begin position="62"/>
        <end position="82"/>
    </location>
</feature>
<dbReference type="GeneID" id="117675806"/>
<evidence type="ECO:0000259" key="6">
    <source>
        <dbReference type="PROSITE" id="PS50850"/>
    </source>
</evidence>
<feature type="transmembrane region" description="Helical" evidence="5">
    <location>
        <begin position="12"/>
        <end position="37"/>
    </location>
</feature>
<dbReference type="PANTHER" id="PTHR23503">
    <property type="entry name" value="SOLUTE CARRIER FAMILY 2"/>
    <property type="match status" value="1"/>
</dbReference>
<evidence type="ECO:0000256" key="4">
    <source>
        <dbReference type="ARBA" id="ARBA00023136"/>
    </source>
</evidence>
<organism evidence="7 8">
    <name type="scientific">Pantherophis guttatus</name>
    <name type="common">Corn snake</name>
    <name type="synonym">Elaphe guttata</name>
    <dbReference type="NCBI Taxonomy" id="94885"/>
    <lineage>
        <taxon>Eukaryota</taxon>
        <taxon>Metazoa</taxon>
        <taxon>Chordata</taxon>
        <taxon>Craniata</taxon>
        <taxon>Vertebrata</taxon>
        <taxon>Euteleostomi</taxon>
        <taxon>Lepidosauria</taxon>
        <taxon>Squamata</taxon>
        <taxon>Bifurcata</taxon>
        <taxon>Unidentata</taxon>
        <taxon>Episquamata</taxon>
        <taxon>Toxicofera</taxon>
        <taxon>Serpentes</taxon>
        <taxon>Colubroidea</taxon>
        <taxon>Colubridae</taxon>
        <taxon>Colubrinae</taxon>
        <taxon>Pantherophis</taxon>
    </lineage>
</organism>
<evidence type="ECO:0000313" key="8">
    <source>
        <dbReference type="RefSeq" id="XP_060537805.1"/>
    </source>
</evidence>
<keyword evidence="2 5" id="KW-0812">Transmembrane</keyword>
<dbReference type="PROSITE" id="PS00217">
    <property type="entry name" value="SUGAR_TRANSPORT_2"/>
    <property type="match status" value="1"/>
</dbReference>
<dbReference type="PROSITE" id="PS50850">
    <property type="entry name" value="MFS"/>
    <property type="match status" value="1"/>
</dbReference>
<feature type="transmembrane region" description="Helical" evidence="5">
    <location>
        <begin position="406"/>
        <end position="425"/>
    </location>
</feature>
<evidence type="ECO:0000256" key="5">
    <source>
        <dbReference type="SAM" id="Phobius"/>
    </source>
</evidence>
<accession>A0ABM3YNX2</accession>
<feature type="transmembrane region" description="Helical" evidence="5">
    <location>
        <begin position="309"/>
        <end position="330"/>
    </location>
</feature>
<dbReference type="SUPFAM" id="SSF103473">
    <property type="entry name" value="MFS general substrate transporter"/>
    <property type="match status" value="1"/>
</dbReference>
<comment type="subcellular location">
    <subcellularLocation>
        <location evidence="1">Membrane</location>
        <topology evidence="1">Multi-pass membrane protein</topology>
    </subcellularLocation>
</comment>
<dbReference type="PANTHER" id="PTHR23503:SF32">
    <property type="entry name" value="SOLUTE CARRIER FAMILY 2, FACILITATED GLUCOSE TRANSPORTER MEMBER 5"/>
    <property type="match status" value="1"/>
</dbReference>
<evidence type="ECO:0000256" key="1">
    <source>
        <dbReference type="ARBA" id="ARBA00004141"/>
    </source>
</evidence>
<feature type="transmembrane region" description="Helical" evidence="5">
    <location>
        <begin position="437"/>
        <end position="455"/>
    </location>
</feature>
<keyword evidence="7" id="KW-1185">Reference proteome</keyword>
<dbReference type="InterPro" id="IPR036259">
    <property type="entry name" value="MFS_trans_sf"/>
</dbReference>